<keyword evidence="2" id="KW-1185">Reference proteome</keyword>
<dbReference type="Proteomes" id="UP001412067">
    <property type="component" value="Unassembled WGS sequence"/>
</dbReference>
<evidence type="ECO:0000313" key="2">
    <source>
        <dbReference type="Proteomes" id="UP001412067"/>
    </source>
</evidence>
<organism evidence="1 2">
    <name type="scientific">Platanthera guangdongensis</name>
    <dbReference type="NCBI Taxonomy" id="2320717"/>
    <lineage>
        <taxon>Eukaryota</taxon>
        <taxon>Viridiplantae</taxon>
        <taxon>Streptophyta</taxon>
        <taxon>Embryophyta</taxon>
        <taxon>Tracheophyta</taxon>
        <taxon>Spermatophyta</taxon>
        <taxon>Magnoliopsida</taxon>
        <taxon>Liliopsida</taxon>
        <taxon>Asparagales</taxon>
        <taxon>Orchidaceae</taxon>
        <taxon>Orchidoideae</taxon>
        <taxon>Orchideae</taxon>
        <taxon>Orchidinae</taxon>
        <taxon>Platanthera</taxon>
    </lineage>
</organism>
<accession>A0ABR2M872</accession>
<name>A0ABR2M872_9ASPA</name>
<proteinExistence type="predicted"/>
<reference evidence="1 2" key="1">
    <citation type="journal article" date="2022" name="Nat. Plants">
        <title>Genomes of leafy and leafless Platanthera orchids illuminate the evolution of mycoheterotrophy.</title>
        <authorList>
            <person name="Li M.H."/>
            <person name="Liu K.W."/>
            <person name="Li Z."/>
            <person name="Lu H.C."/>
            <person name="Ye Q.L."/>
            <person name="Zhang D."/>
            <person name="Wang J.Y."/>
            <person name="Li Y.F."/>
            <person name="Zhong Z.M."/>
            <person name="Liu X."/>
            <person name="Yu X."/>
            <person name="Liu D.K."/>
            <person name="Tu X.D."/>
            <person name="Liu B."/>
            <person name="Hao Y."/>
            <person name="Liao X.Y."/>
            <person name="Jiang Y.T."/>
            <person name="Sun W.H."/>
            <person name="Chen J."/>
            <person name="Chen Y.Q."/>
            <person name="Ai Y."/>
            <person name="Zhai J.W."/>
            <person name="Wu S.S."/>
            <person name="Zhou Z."/>
            <person name="Hsiao Y.Y."/>
            <person name="Wu W.L."/>
            <person name="Chen Y.Y."/>
            <person name="Lin Y.F."/>
            <person name="Hsu J.L."/>
            <person name="Li C.Y."/>
            <person name="Wang Z.W."/>
            <person name="Zhao X."/>
            <person name="Zhong W.Y."/>
            <person name="Ma X.K."/>
            <person name="Ma L."/>
            <person name="Huang J."/>
            <person name="Chen G.Z."/>
            <person name="Huang M.Z."/>
            <person name="Huang L."/>
            <person name="Peng D.H."/>
            <person name="Luo Y.B."/>
            <person name="Zou S.Q."/>
            <person name="Chen S.P."/>
            <person name="Lan S."/>
            <person name="Tsai W.C."/>
            <person name="Van de Peer Y."/>
            <person name="Liu Z.J."/>
        </authorList>
    </citation>
    <scope>NUCLEOTIDE SEQUENCE [LARGE SCALE GENOMIC DNA]</scope>
    <source>
        <strain evidence="1">Lor288</strain>
    </source>
</reference>
<dbReference type="EMBL" id="JBBWWR010000010">
    <property type="protein sequence ID" value="KAK8960372.1"/>
    <property type="molecule type" value="Genomic_DNA"/>
</dbReference>
<comment type="caution">
    <text evidence="1">The sequence shown here is derived from an EMBL/GenBank/DDBJ whole genome shotgun (WGS) entry which is preliminary data.</text>
</comment>
<evidence type="ECO:0000313" key="1">
    <source>
        <dbReference type="EMBL" id="KAK8960372.1"/>
    </source>
</evidence>
<protein>
    <submittedName>
        <fullName evidence="1">Uncharacterized protein</fullName>
    </submittedName>
</protein>
<sequence length="196" mass="22153">MADIARQLVDRKVLMVSSVSMLDTLLSDCRLRSMHGGWVGRIGDSYLAEELSCTYNLNRRYYHNELPSHSKPYRQPNCSQACIKISRLANSRSWICCLPRQRKLFNLSISVLRQRSFSAFDARSSLKPPSAAVKEVFTEGDRQNLAISSLYRCSEIPRPNQIVLDAQAKVCTGPEQTRPLTEEQAMIVLDTILKSG</sequence>
<gene>
    <name evidence="1" type="ORF">KSP40_PGU016415</name>
</gene>